<organism evidence="1 2">
    <name type="scientific">Caballeronia mineralivorans PML1(12)</name>
    <dbReference type="NCBI Taxonomy" id="908627"/>
    <lineage>
        <taxon>Bacteria</taxon>
        <taxon>Pseudomonadati</taxon>
        <taxon>Pseudomonadota</taxon>
        <taxon>Betaproteobacteria</taxon>
        <taxon>Burkholderiales</taxon>
        <taxon>Burkholderiaceae</taxon>
        <taxon>Caballeronia</taxon>
    </lineage>
</organism>
<proteinExistence type="predicted"/>
<dbReference type="PATRIC" id="fig|908627.4.peg.8701"/>
<name>A0A0J1CJL3_9BURK</name>
<sequence>MDDEYQYDCPSADIELLARVVSDLFPEQTQFAERPGDDGQLSLVIHYVAMRFGATARRIAIDIRFDPAALARYRAMPPRLHARSYAVLRAYVEATLGSLEEMYANGETVPRTVEIDIGEDFA</sequence>
<comment type="caution">
    <text evidence="1">The sequence shown here is derived from an EMBL/GenBank/DDBJ whole genome shotgun (WGS) entry which is preliminary data.</text>
</comment>
<keyword evidence="2" id="KW-1185">Reference proteome</keyword>
<dbReference type="RefSeq" id="WP_047897548.1">
    <property type="nucleotide sequence ID" value="NZ_AEJF01000236.1"/>
</dbReference>
<dbReference type="InterPro" id="IPR021389">
    <property type="entry name" value="DUF3022"/>
</dbReference>
<dbReference type="EMBL" id="AEJF01000236">
    <property type="protein sequence ID" value="KLU20897.1"/>
    <property type="molecule type" value="Genomic_DNA"/>
</dbReference>
<dbReference type="Pfam" id="PF11226">
    <property type="entry name" value="DUF3022"/>
    <property type="match status" value="1"/>
</dbReference>
<accession>A0A0J1CJL3</accession>
<protein>
    <recommendedName>
        <fullName evidence="3">DUF3022 domain-containing protein</fullName>
    </recommendedName>
</protein>
<evidence type="ECO:0000313" key="2">
    <source>
        <dbReference type="Proteomes" id="UP000035963"/>
    </source>
</evidence>
<reference evidence="1 2" key="1">
    <citation type="journal article" date="2015" name="Genome Announc.">
        <title>Draft Genome Sequence of Burkholderia sp. Strain PML1(12), an Ectomycorrhizosphere-Inhabiting Bacterium with Effective Mineral-Weathering Ability.</title>
        <authorList>
            <person name="Uroz S."/>
            <person name="Oger P."/>
        </authorList>
    </citation>
    <scope>NUCLEOTIDE SEQUENCE [LARGE SCALE GENOMIC DNA]</scope>
    <source>
        <strain evidence="2">PML1(12)</strain>
    </source>
</reference>
<dbReference type="AlphaFoldDB" id="A0A0J1CJL3"/>
<dbReference type="Proteomes" id="UP000035963">
    <property type="component" value="Unassembled WGS sequence"/>
</dbReference>
<evidence type="ECO:0000313" key="1">
    <source>
        <dbReference type="EMBL" id="KLU20897.1"/>
    </source>
</evidence>
<dbReference type="OrthoDB" id="9016566at2"/>
<gene>
    <name evidence="1" type="ORF">EOS_38840</name>
</gene>
<evidence type="ECO:0008006" key="3">
    <source>
        <dbReference type="Google" id="ProtNLM"/>
    </source>
</evidence>